<evidence type="ECO:0000313" key="3">
    <source>
        <dbReference type="EMBL" id="CAD9296213.1"/>
    </source>
</evidence>
<keyword evidence="2" id="KW-0472">Membrane</keyword>
<protein>
    <submittedName>
        <fullName evidence="3">Uncharacterized protein</fullName>
    </submittedName>
</protein>
<feature type="transmembrane region" description="Helical" evidence="2">
    <location>
        <begin position="13"/>
        <end position="36"/>
    </location>
</feature>
<feature type="compositionally biased region" description="Polar residues" evidence="1">
    <location>
        <begin position="107"/>
        <end position="116"/>
    </location>
</feature>
<reference evidence="3" key="1">
    <citation type="submission" date="2021-01" db="EMBL/GenBank/DDBJ databases">
        <authorList>
            <person name="Corre E."/>
            <person name="Pelletier E."/>
            <person name="Niang G."/>
            <person name="Scheremetjew M."/>
            <person name="Finn R."/>
            <person name="Kale V."/>
            <person name="Holt S."/>
            <person name="Cochrane G."/>
            <person name="Meng A."/>
            <person name="Brown T."/>
            <person name="Cohen L."/>
        </authorList>
    </citation>
    <scope>NUCLEOTIDE SEQUENCE</scope>
    <source>
        <strain evidence="3">CCMP 410</strain>
    </source>
</reference>
<feature type="compositionally biased region" description="Acidic residues" evidence="1">
    <location>
        <begin position="82"/>
        <end position="98"/>
    </location>
</feature>
<feature type="region of interest" description="Disordered" evidence="1">
    <location>
        <begin position="68"/>
        <end position="116"/>
    </location>
</feature>
<name>A0A7S1VDM4_9STRA</name>
<accession>A0A7S1VDM4</accession>
<keyword evidence="2" id="KW-0812">Transmembrane</keyword>
<keyword evidence="2" id="KW-1133">Transmembrane helix</keyword>
<dbReference type="EMBL" id="HBGK01037378">
    <property type="protein sequence ID" value="CAD9296213.1"/>
    <property type="molecule type" value="Transcribed_RNA"/>
</dbReference>
<gene>
    <name evidence="3" type="ORF">GOCE00092_LOCUS19381</name>
</gene>
<dbReference type="AlphaFoldDB" id="A0A7S1VDM4"/>
<organism evidence="3">
    <name type="scientific">Grammatophora oceanica</name>
    <dbReference type="NCBI Taxonomy" id="210454"/>
    <lineage>
        <taxon>Eukaryota</taxon>
        <taxon>Sar</taxon>
        <taxon>Stramenopiles</taxon>
        <taxon>Ochrophyta</taxon>
        <taxon>Bacillariophyta</taxon>
        <taxon>Fragilariophyceae</taxon>
        <taxon>Fragilariophycidae</taxon>
        <taxon>Rhabdonematales</taxon>
        <taxon>Grammatophoraceae</taxon>
        <taxon>Grammatophora</taxon>
    </lineage>
</organism>
<feature type="compositionally biased region" description="Basic and acidic residues" evidence="1">
    <location>
        <begin position="68"/>
        <end position="81"/>
    </location>
</feature>
<evidence type="ECO:0000256" key="1">
    <source>
        <dbReference type="SAM" id="MobiDB-lite"/>
    </source>
</evidence>
<sequence length="116" mass="12572">MPGGDCGASIACAAVPCMCLVGACLLLVLCPIIFTADEGQAQGNRKQKMAPTTDSELLEQFIIEDEHEWTPEKEVHELKLDNDDDDATEADSDDDDEGVEIHLTREGSISMTTSMQ</sequence>
<proteinExistence type="predicted"/>
<evidence type="ECO:0000256" key="2">
    <source>
        <dbReference type="SAM" id="Phobius"/>
    </source>
</evidence>